<dbReference type="PROSITE" id="PS51462">
    <property type="entry name" value="NUDIX"/>
    <property type="match status" value="1"/>
</dbReference>
<dbReference type="GO" id="GO:0010945">
    <property type="term" value="F:coenzyme A diphosphatase activity"/>
    <property type="evidence" value="ECO:0007669"/>
    <property type="project" value="InterPro"/>
</dbReference>
<dbReference type="PANTHER" id="PTHR12992">
    <property type="entry name" value="NUDIX HYDROLASE"/>
    <property type="match status" value="1"/>
</dbReference>
<dbReference type="SUPFAM" id="SSF55811">
    <property type="entry name" value="Nudix"/>
    <property type="match status" value="1"/>
</dbReference>
<dbReference type="InterPro" id="IPR045121">
    <property type="entry name" value="CoAse"/>
</dbReference>
<dbReference type="NCBIfam" id="NF007980">
    <property type="entry name" value="PRK10707.1"/>
    <property type="match status" value="1"/>
</dbReference>
<organism evidence="10 11">
    <name type="scientific">Vandammella animalimorsus</name>
    <dbReference type="NCBI Taxonomy" id="2029117"/>
    <lineage>
        <taxon>Bacteria</taxon>
        <taxon>Pseudomonadati</taxon>
        <taxon>Pseudomonadota</taxon>
        <taxon>Betaproteobacteria</taxon>
        <taxon>Burkholderiales</taxon>
        <taxon>Comamonadaceae</taxon>
        <taxon>Vandammella</taxon>
    </lineage>
</organism>
<name>A0A2A2T6N0_9BURK</name>
<dbReference type="InterPro" id="IPR000086">
    <property type="entry name" value="NUDIX_hydrolase_dom"/>
</dbReference>
<dbReference type="PANTHER" id="PTHR12992:SF11">
    <property type="entry name" value="MITOCHONDRIAL COENZYME A DIPHOSPHATASE NUDT8"/>
    <property type="match status" value="1"/>
</dbReference>
<comment type="caution">
    <text evidence="10">The sequence shown here is derived from an EMBL/GenBank/DDBJ whole genome shotgun (WGS) entry which is preliminary data.</text>
</comment>
<dbReference type="InterPro" id="IPR015797">
    <property type="entry name" value="NUDIX_hydrolase-like_dom_sf"/>
</dbReference>
<dbReference type="CDD" id="cd03426">
    <property type="entry name" value="NUDIX_CoAse_Nudt7"/>
    <property type="match status" value="1"/>
</dbReference>
<evidence type="ECO:0000313" key="10">
    <source>
        <dbReference type="EMBL" id="PAX17181.1"/>
    </source>
</evidence>
<proteinExistence type="inferred from homology"/>
<protein>
    <submittedName>
        <fullName evidence="10">CoA pyrophosphatase</fullName>
    </submittedName>
</protein>
<dbReference type="InterPro" id="IPR000059">
    <property type="entry name" value="NUDIX_hydrolase_NudL_CS"/>
</dbReference>
<evidence type="ECO:0000313" key="11">
    <source>
        <dbReference type="Proteomes" id="UP000217780"/>
    </source>
</evidence>
<reference evidence="10 11" key="1">
    <citation type="submission" date="2017-08" db="EMBL/GenBank/DDBJ databases">
        <title>WGS of Clinical strains of the CDC Group NO-1 linked to zoonotic infections in humans.</title>
        <authorList>
            <person name="Bernier A.-M."/>
            <person name="Bernard K."/>
        </authorList>
    </citation>
    <scope>NUCLEOTIDE SEQUENCE [LARGE SCALE GENOMIC DNA]</scope>
    <source>
        <strain evidence="10 11">NML91-0035</strain>
    </source>
</reference>
<sequence length="260" mass="28487">MSSKKTSAPAAASHAAAGQAASAASAPSGRIQLPKGFRPQDVPVLAVDHTLPKVPDAAQTIAAMRERFERQPVWVPEWVRESPLLGDTERTPIQAAVLIPIVARAEPTVLLTRRSAQLKTHSGQIAFPGGRIDPQDADAVAAALREAQEEVALSAQWVEVIGQLPAYVTGTGFHVVPVVGVIAPDLPLRANPHEVDEIFEVPLRFVLDPANHRHHAYTLGQVQRKWLSMPYMAQGREYFIWGVTASILRNFYRFMQAPWH</sequence>
<evidence type="ECO:0000256" key="5">
    <source>
        <dbReference type="ARBA" id="ARBA00022801"/>
    </source>
</evidence>
<dbReference type="PROSITE" id="PS01293">
    <property type="entry name" value="NUDIX_COA"/>
    <property type="match status" value="1"/>
</dbReference>
<dbReference type="Proteomes" id="UP000217780">
    <property type="component" value="Unassembled WGS sequence"/>
</dbReference>
<keyword evidence="4" id="KW-0479">Metal-binding</keyword>
<evidence type="ECO:0000256" key="6">
    <source>
        <dbReference type="ARBA" id="ARBA00022842"/>
    </source>
</evidence>
<gene>
    <name evidence="10" type="ORF">CLI92_05430</name>
</gene>
<feature type="region of interest" description="Disordered" evidence="8">
    <location>
        <begin position="1"/>
        <end position="35"/>
    </location>
</feature>
<dbReference type="Pfam" id="PF00293">
    <property type="entry name" value="NUDIX"/>
    <property type="match status" value="1"/>
</dbReference>
<evidence type="ECO:0000256" key="3">
    <source>
        <dbReference type="ARBA" id="ARBA00006506"/>
    </source>
</evidence>
<evidence type="ECO:0000256" key="1">
    <source>
        <dbReference type="ARBA" id="ARBA00001936"/>
    </source>
</evidence>
<evidence type="ECO:0000256" key="7">
    <source>
        <dbReference type="ARBA" id="ARBA00023211"/>
    </source>
</evidence>
<keyword evidence="6" id="KW-0460">Magnesium</keyword>
<feature type="compositionally biased region" description="Low complexity" evidence="8">
    <location>
        <begin position="1"/>
        <end position="29"/>
    </location>
</feature>
<evidence type="ECO:0000259" key="9">
    <source>
        <dbReference type="PROSITE" id="PS51462"/>
    </source>
</evidence>
<evidence type="ECO:0000256" key="4">
    <source>
        <dbReference type="ARBA" id="ARBA00022723"/>
    </source>
</evidence>
<dbReference type="AlphaFoldDB" id="A0A2A2T6N0"/>
<accession>A0A2A2T6N0</accession>
<evidence type="ECO:0000256" key="8">
    <source>
        <dbReference type="SAM" id="MobiDB-lite"/>
    </source>
</evidence>
<feature type="domain" description="Nudix hydrolase" evidence="9">
    <location>
        <begin position="92"/>
        <end position="223"/>
    </location>
</feature>
<comment type="similarity">
    <text evidence="3">Belongs to the Nudix hydrolase family. PCD1 subfamily.</text>
</comment>
<comment type="cofactor">
    <cofactor evidence="2">
        <name>Mg(2+)</name>
        <dbReference type="ChEBI" id="CHEBI:18420"/>
    </cofactor>
</comment>
<keyword evidence="5" id="KW-0378">Hydrolase</keyword>
<dbReference type="GO" id="GO:0009132">
    <property type="term" value="P:nucleoside diphosphate metabolic process"/>
    <property type="evidence" value="ECO:0007669"/>
    <property type="project" value="InterPro"/>
</dbReference>
<keyword evidence="7" id="KW-0464">Manganese</keyword>
<dbReference type="Gene3D" id="3.90.79.10">
    <property type="entry name" value="Nucleoside Triphosphate Pyrophosphohydrolase"/>
    <property type="match status" value="1"/>
</dbReference>
<comment type="cofactor">
    <cofactor evidence="1">
        <name>Mn(2+)</name>
        <dbReference type="ChEBI" id="CHEBI:29035"/>
    </cofactor>
</comment>
<dbReference type="EMBL" id="NTBI01000004">
    <property type="protein sequence ID" value="PAX17181.1"/>
    <property type="molecule type" value="Genomic_DNA"/>
</dbReference>
<dbReference type="GO" id="GO:0030145">
    <property type="term" value="F:manganese ion binding"/>
    <property type="evidence" value="ECO:0007669"/>
    <property type="project" value="InterPro"/>
</dbReference>
<dbReference type="GO" id="GO:0000287">
    <property type="term" value="F:magnesium ion binding"/>
    <property type="evidence" value="ECO:0007669"/>
    <property type="project" value="InterPro"/>
</dbReference>
<evidence type="ECO:0000256" key="2">
    <source>
        <dbReference type="ARBA" id="ARBA00001946"/>
    </source>
</evidence>